<dbReference type="EMBL" id="JAGGKG010000017">
    <property type="protein sequence ID" value="MBP1906628.1"/>
    <property type="molecule type" value="Genomic_DNA"/>
</dbReference>
<keyword evidence="1" id="KW-1133">Transmembrane helix</keyword>
<gene>
    <name evidence="2" type="ORF">J2Z32_003292</name>
</gene>
<dbReference type="Proteomes" id="UP001519272">
    <property type="component" value="Unassembled WGS sequence"/>
</dbReference>
<dbReference type="InterPro" id="IPR018730">
    <property type="entry name" value="DUF2273"/>
</dbReference>
<keyword evidence="3" id="KW-1185">Reference proteome</keyword>
<dbReference type="RefSeq" id="WP_210090226.1">
    <property type="nucleotide sequence ID" value="NZ_JAGGKG010000017.1"/>
</dbReference>
<evidence type="ECO:0000313" key="2">
    <source>
        <dbReference type="EMBL" id="MBP1906628.1"/>
    </source>
</evidence>
<proteinExistence type="predicted"/>
<keyword evidence="1" id="KW-0812">Transmembrane</keyword>
<protein>
    <submittedName>
        <fullName evidence="2">Membrane protein</fullName>
    </submittedName>
</protein>
<keyword evidence="1" id="KW-0472">Membrane</keyword>
<dbReference type="Pfam" id="PF10031">
    <property type="entry name" value="DUF2273"/>
    <property type="match status" value="1"/>
</dbReference>
<feature type="transmembrane region" description="Helical" evidence="1">
    <location>
        <begin position="20"/>
        <end position="44"/>
    </location>
</feature>
<reference evidence="2 3" key="1">
    <citation type="submission" date="2021-03" db="EMBL/GenBank/DDBJ databases">
        <title>Genomic Encyclopedia of Type Strains, Phase IV (KMG-IV): sequencing the most valuable type-strain genomes for metagenomic binning, comparative biology and taxonomic classification.</title>
        <authorList>
            <person name="Goeker M."/>
        </authorList>
    </citation>
    <scope>NUCLEOTIDE SEQUENCE [LARGE SCALE GENOMIC DNA]</scope>
    <source>
        <strain evidence="2 3">DSM 14349</strain>
    </source>
</reference>
<sequence>MLWRQIKESGLGRLIGLGAGLFFFLIYVFFGFWNMLFCALLLYIGYIVGKRKDLGEENLISLGTIRNWLERRYRPFK</sequence>
<evidence type="ECO:0000256" key="1">
    <source>
        <dbReference type="SAM" id="Phobius"/>
    </source>
</evidence>
<name>A0ABS4FWC1_9BACL</name>
<organism evidence="2 3">
    <name type="scientific">Paenibacillus turicensis</name>
    <dbReference type="NCBI Taxonomy" id="160487"/>
    <lineage>
        <taxon>Bacteria</taxon>
        <taxon>Bacillati</taxon>
        <taxon>Bacillota</taxon>
        <taxon>Bacilli</taxon>
        <taxon>Bacillales</taxon>
        <taxon>Paenibacillaceae</taxon>
        <taxon>Paenibacillus</taxon>
    </lineage>
</organism>
<accession>A0ABS4FWC1</accession>
<evidence type="ECO:0000313" key="3">
    <source>
        <dbReference type="Proteomes" id="UP001519272"/>
    </source>
</evidence>
<comment type="caution">
    <text evidence="2">The sequence shown here is derived from an EMBL/GenBank/DDBJ whole genome shotgun (WGS) entry which is preliminary data.</text>
</comment>